<dbReference type="InterPro" id="IPR018253">
    <property type="entry name" value="DnaJ_domain_CS"/>
</dbReference>
<dbReference type="Gene3D" id="1.10.287.110">
    <property type="entry name" value="DnaJ domain"/>
    <property type="match status" value="1"/>
</dbReference>
<dbReference type="InterPro" id="IPR036869">
    <property type="entry name" value="J_dom_sf"/>
</dbReference>
<feature type="domain" description="J" evidence="8">
    <location>
        <begin position="65"/>
        <end position="129"/>
    </location>
</feature>
<evidence type="ECO:0000313" key="10">
    <source>
        <dbReference type="Proteomes" id="UP000642973"/>
    </source>
</evidence>
<protein>
    <submittedName>
        <fullName evidence="9">DJB14 protein</fullName>
    </submittedName>
</protein>
<keyword evidence="6" id="KW-0143">Chaperone</keyword>
<feature type="non-terminal residue" evidence="9">
    <location>
        <position position="1"/>
    </location>
</feature>
<dbReference type="CDD" id="cd06257">
    <property type="entry name" value="DnaJ"/>
    <property type="match status" value="1"/>
</dbReference>
<evidence type="ECO:0000313" key="9">
    <source>
        <dbReference type="EMBL" id="NWI60848.1"/>
    </source>
</evidence>
<keyword evidence="4" id="KW-1133">Transmembrane helix</keyword>
<feature type="compositionally biased region" description="Basic and acidic residues" evidence="7">
    <location>
        <begin position="191"/>
        <end position="201"/>
    </location>
</feature>
<evidence type="ECO:0000256" key="6">
    <source>
        <dbReference type="ARBA" id="ARBA00023186"/>
    </source>
</evidence>
<dbReference type="PANTHER" id="PTHR43908:SF4">
    <property type="entry name" value="DNAJ HOMOLOG SUBFAMILY B MEMBER 14"/>
    <property type="match status" value="1"/>
</dbReference>
<dbReference type="AlphaFoldDB" id="A0A851CW50"/>
<accession>A0A851CW50</accession>
<dbReference type="PROSITE" id="PS50076">
    <property type="entry name" value="DNAJ_2"/>
    <property type="match status" value="1"/>
</dbReference>
<organism evidence="9 10">
    <name type="scientific">Calyptomena viridis</name>
    <name type="common">Lesser green broadbill</name>
    <dbReference type="NCBI Taxonomy" id="135972"/>
    <lineage>
        <taxon>Eukaryota</taxon>
        <taxon>Metazoa</taxon>
        <taxon>Chordata</taxon>
        <taxon>Craniata</taxon>
        <taxon>Vertebrata</taxon>
        <taxon>Euteleostomi</taxon>
        <taxon>Archelosauria</taxon>
        <taxon>Archosauria</taxon>
        <taxon>Dinosauria</taxon>
        <taxon>Saurischia</taxon>
        <taxon>Theropoda</taxon>
        <taxon>Coelurosauria</taxon>
        <taxon>Aves</taxon>
        <taxon>Neognathae</taxon>
        <taxon>Neoaves</taxon>
        <taxon>Telluraves</taxon>
        <taxon>Australaves</taxon>
        <taxon>Passeriformes</taxon>
        <taxon>Eurylaimidae</taxon>
        <taxon>Calyptomena</taxon>
    </lineage>
</organism>
<feature type="compositionally biased region" description="Polar residues" evidence="7">
    <location>
        <begin position="174"/>
        <end position="189"/>
    </location>
</feature>
<dbReference type="PRINTS" id="PR00625">
    <property type="entry name" value="JDOMAIN"/>
</dbReference>
<dbReference type="GO" id="GO:0030544">
    <property type="term" value="F:Hsp70 protein binding"/>
    <property type="evidence" value="ECO:0007669"/>
    <property type="project" value="TreeGrafter"/>
</dbReference>
<keyword evidence="5" id="KW-0472">Membrane</keyword>
<comment type="subcellular location">
    <subcellularLocation>
        <location evidence="1">Endoplasmic reticulum membrane</location>
        <topology evidence="1">Single-pass membrane protein</topology>
    </subcellularLocation>
</comment>
<dbReference type="GO" id="GO:0005789">
    <property type="term" value="C:endoplasmic reticulum membrane"/>
    <property type="evidence" value="ECO:0007669"/>
    <property type="project" value="UniProtKB-SubCell"/>
</dbReference>
<name>A0A851CW50_CALVR</name>
<feature type="non-terminal residue" evidence="9">
    <location>
        <position position="201"/>
    </location>
</feature>
<evidence type="ECO:0000256" key="3">
    <source>
        <dbReference type="ARBA" id="ARBA00022824"/>
    </source>
</evidence>
<sequence>VLLEAITKNGSTAGGGAYCRKPASSSDQSKPNSTKESNASAMGESGKGYTKDQMEGVLSIKKCKNYYEVLGVSKEAGEEDLKKAYRKLALKFHPDKNHAPGATEAFKKIGNAYAVLSNPEKRKQYDFTGSEEQSCNHPSNGRFNFHRGCEADITPEDLFNMFFGGAFPTGSVHSFSNGRTGYSHPNQHRQSGHEREEERGD</sequence>
<dbReference type="Pfam" id="PF00226">
    <property type="entry name" value="DnaJ"/>
    <property type="match status" value="1"/>
</dbReference>
<reference evidence="9" key="1">
    <citation type="submission" date="2019-10" db="EMBL/GenBank/DDBJ databases">
        <title>Bird 10,000 Genomes (B10K) Project - Family phase.</title>
        <authorList>
            <person name="Zhang G."/>
        </authorList>
    </citation>
    <scope>NUCLEOTIDE SEQUENCE</scope>
    <source>
        <strain evidence="9">B10K-DU-002-55</strain>
        <tissue evidence="9">Muscle</tissue>
    </source>
</reference>
<keyword evidence="3" id="KW-0256">Endoplasmic reticulum</keyword>
<evidence type="ECO:0000256" key="1">
    <source>
        <dbReference type="ARBA" id="ARBA00004389"/>
    </source>
</evidence>
<evidence type="ECO:0000259" key="8">
    <source>
        <dbReference type="PROSITE" id="PS50076"/>
    </source>
</evidence>
<comment type="caution">
    <text evidence="9">The sequence shown here is derived from an EMBL/GenBank/DDBJ whole genome shotgun (WGS) entry which is preliminary data.</text>
</comment>
<evidence type="ECO:0000256" key="5">
    <source>
        <dbReference type="ARBA" id="ARBA00023136"/>
    </source>
</evidence>
<feature type="region of interest" description="Disordered" evidence="7">
    <location>
        <begin position="6"/>
        <end position="50"/>
    </location>
</feature>
<dbReference type="InterPro" id="IPR051100">
    <property type="entry name" value="DnaJ_subfamily_B/C"/>
</dbReference>
<evidence type="ECO:0000256" key="2">
    <source>
        <dbReference type="ARBA" id="ARBA00022692"/>
    </source>
</evidence>
<proteinExistence type="predicted"/>
<evidence type="ECO:0000256" key="7">
    <source>
        <dbReference type="SAM" id="MobiDB-lite"/>
    </source>
</evidence>
<gene>
    <name evidence="9" type="primary">Dnajb14</name>
    <name evidence="9" type="ORF">CALVIR_R01681</name>
</gene>
<keyword evidence="2" id="KW-0812">Transmembrane</keyword>
<dbReference type="GO" id="GO:0071218">
    <property type="term" value="P:cellular response to misfolded protein"/>
    <property type="evidence" value="ECO:0007669"/>
    <property type="project" value="TreeGrafter"/>
</dbReference>
<dbReference type="SUPFAM" id="SSF46565">
    <property type="entry name" value="Chaperone J-domain"/>
    <property type="match status" value="1"/>
</dbReference>
<feature type="region of interest" description="Disordered" evidence="7">
    <location>
        <begin position="174"/>
        <end position="201"/>
    </location>
</feature>
<dbReference type="SMART" id="SM00271">
    <property type="entry name" value="DnaJ"/>
    <property type="match status" value="1"/>
</dbReference>
<evidence type="ECO:0000256" key="4">
    <source>
        <dbReference type="ARBA" id="ARBA00022989"/>
    </source>
</evidence>
<dbReference type="EMBL" id="WEIV01028986">
    <property type="protein sequence ID" value="NWI60848.1"/>
    <property type="molecule type" value="Genomic_DNA"/>
</dbReference>
<dbReference type="PANTHER" id="PTHR43908">
    <property type="entry name" value="AT29763P-RELATED"/>
    <property type="match status" value="1"/>
</dbReference>
<feature type="compositionally biased region" description="Polar residues" evidence="7">
    <location>
        <begin position="23"/>
        <end position="40"/>
    </location>
</feature>
<dbReference type="PROSITE" id="PS00636">
    <property type="entry name" value="DNAJ_1"/>
    <property type="match status" value="1"/>
</dbReference>
<keyword evidence="10" id="KW-1185">Reference proteome</keyword>
<dbReference type="InterPro" id="IPR001623">
    <property type="entry name" value="DnaJ_domain"/>
</dbReference>
<dbReference type="FunFam" id="1.10.287.110:FF:000004">
    <property type="entry name" value="DnaJ (Hsp40) homolog, subfamily B, member 14"/>
    <property type="match status" value="1"/>
</dbReference>
<dbReference type="Proteomes" id="UP000642973">
    <property type="component" value="Unassembled WGS sequence"/>
</dbReference>